<dbReference type="GO" id="GO:0004497">
    <property type="term" value="F:monooxygenase activity"/>
    <property type="evidence" value="ECO:0007669"/>
    <property type="project" value="InterPro"/>
</dbReference>
<dbReference type="EMBL" id="EAAA01000670">
    <property type="status" value="NOT_ANNOTATED_CDS"/>
    <property type="molecule type" value="Genomic_DNA"/>
</dbReference>
<dbReference type="InterPro" id="IPR036396">
    <property type="entry name" value="Cyt_P450_sf"/>
</dbReference>
<dbReference type="GO" id="GO:0005506">
    <property type="term" value="F:iron ion binding"/>
    <property type="evidence" value="ECO:0007669"/>
    <property type="project" value="InterPro"/>
</dbReference>
<dbReference type="STRING" id="7719.ENSCINP00000029839"/>
<accession>H2XJK7</accession>
<evidence type="ECO:0000313" key="6">
    <source>
        <dbReference type="Ensembl" id="ENSCINP00000029839.1"/>
    </source>
</evidence>
<keyword evidence="2" id="KW-0349">Heme</keyword>
<protein>
    <submittedName>
        <fullName evidence="6">Uncharacterized protein</fullName>
    </submittedName>
</protein>
<keyword evidence="3" id="KW-0479">Metal-binding</keyword>
<dbReference type="HOGENOM" id="CLU_2782344_0_0_1"/>
<dbReference type="AlphaFoldDB" id="H2XJK7"/>
<evidence type="ECO:0000256" key="5">
    <source>
        <dbReference type="ARBA" id="ARBA00023004"/>
    </source>
</evidence>
<keyword evidence="4" id="KW-0560">Oxidoreductase</keyword>
<evidence type="ECO:0000256" key="1">
    <source>
        <dbReference type="ARBA" id="ARBA00010617"/>
    </source>
</evidence>
<dbReference type="SUPFAM" id="SSF48264">
    <property type="entry name" value="Cytochrome P450"/>
    <property type="match status" value="1"/>
</dbReference>
<dbReference type="PANTHER" id="PTHR24302">
    <property type="entry name" value="CYTOCHROME P450 FAMILY 3"/>
    <property type="match status" value="1"/>
</dbReference>
<dbReference type="InterPro" id="IPR050705">
    <property type="entry name" value="Cytochrome_P450_3A"/>
</dbReference>
<reference evidence="7" key="1">
    <citation type="journal article" date="2002" name="Science">
        <title>The draft genome of Ciona intestinalis: insights into chordate and vertebrate origins.</title>
        <authorList>
            <person name="Dehal P."/>
            <person name="Satou Y."/>
            <person name="Campbell R.K."/>
            <person name="Chapman J."/>
            <person name="Degnan B."/>
            <person name="De Tomaso A."/>
            <person name="Davidson B."/>
            <person name="Di Gregorio A."/>
            <person name="Gelpke M."/>
            <person name="Goodstein D.M."/>
            <person name="Harafuji N."/>
            <person name="Hastings K.E."/>
            <person name="Ho I."/>
            <person name="Hotta K."/>
            <person name="Huang W."/>
            <person name="Kawashima T."/>
            <person name="Lemaire P."/>
            <person name="Martinez D."/>
            <person name="Meinertzhagen I.A."/>
            <person name="Necula S."/>
            <person name="Nonaka M."/>
            <person name="Putnam N."/>
            <person name="Rash S."/>
            <person name="Saiga H."/>
            <person name="Satake M."/>
            <person name="Terry A."/>
            <person name="Yamada L."/>
            <person name="Wang H.G."/>
            <person name="Awazu S."/>
            <person name="Azumi K."/>
            <person name="Boore J."/>
            <person name="Branno M."/>
            <person name="Chin-Bow S."/>
            <person name="DeSantis R."/>
            <person name="Doyle S."/>
            <person name="Francino P."/>
            <person name="Keys D.N."/>
            <person name="Haga S."/>
            <person name="Hayashi H."/>
            <person name="Hino K."/>
            <person name="Imai K.S."/>
            <person name="Inaba K."/>
            <person name="Kano S."/>
            <person name="Kobayashi K."/>
            <person name="Kobayashi M."/>
            <person name="Lee B.I."/>
            <person name="Makabe K.W."/>
            <person name="Manohar C."/>
            <person name="Matassi G."/>
            <person name="Medina M."/>
            <person name="Mochizuki Y."/>
            <person name="Mount S."/>
            <person name="Morishita T."/>
            <person name="Miura S."/>
            <person name="Nakayama A."/>
            <person name="Nishizaka S."/>
            <person name="Nomoto H."/>
            <person name="Ohta F."/>
            <person name="Oishi K."/>
            <person name="Rigoutsos I."/>
            <person name="Sano M."/>
            <person name="Sasaki A."/>
            <person name="Sasakura Y."/>
            <person name="Shoguchi E."/>
            <person name="Shin-i T."/>
            <person name="Spagnuolo A."/>
            <person name="Stainier D."/>
            <person name="Suzuki M.M."/>
            <person name="Tassy O."/>
            <person name="Takatori N."/>
            <person name="Tokuoka M."/>
            <person name="Yagi K."/>
            <person name="Yoshizaki F."/>
            <person name="Wada S."/>
            <person name="Zhang C."/>
            <person name="Hyatt P.D."/>
            <person name="Larimer F."/>
            <person name="Detter C."/>
            <person name="Doggett N."/>
            <person name="Glavina T."/>
            <person name="Hawkins T."/>
            <person name="Richardson P."/>
            <person name="Lucas S."/>
            <person name="Kohara Y."/>
            <person name="Levine M."/>
            <person name="Satoh N."/>
            <person name="Rokhsar D.S."/>
        </authorList>
    </citation>
    <scope>NUCLEOTIDE SEQUENCE [LARGE SCALE GENOMIC DNA]</scope>
</reference>
<evidence type="ECO:0000313" key="7">
    <source>
        <dbReference type="Proteomes" id="UP000008144"/>
    </source>
</evidence>
<name>H2XJK7_CIOIN</name>
<dbReference type="Gene3D" id="1.10.630.10">
    <property type="entry name" value="Cytochrome P450"/>
    <property type="match status" value="1"/>
</dbReference>
<reference evidence="6" key="4">
    <citation type="submission" date="2025-09" db="UniProtKB">
        <authorList>
            <consortium name="Ensembl"/>
        </authorList>
    </citation>
    <scope>IDENTIFICATION</scope>
</reference>
<dbReference type="InterPro" id="IPR001128">
    <property type="entry name" value="Cyt_P450"/>
</dbReference>
<keyword evidence="7" id="KW-1185">Reference proteome</keyword>
<reference evidence="6" key="3">
    <citation type="submission" date="2025-08" db="UniProtKB">
        <authorList>
            <consortium name="Ensembl"/>
        </authorList>
    </citation>
    <scope>IDENTIFICATION</scope>
</reference>
<evidence type="ECO:0000256" key="2">
    <source>
        <dbReference type="ARBA" id="ARBA00022617"/>
    </source>
</evidence>
<dbReference type="InParanoid" id="H2XJK7"/>
<dbReference type="Ensembl" id="ENSCINT00000031244.1">
    <property type="protein sequence ID" value="ENSCINP00000029839.1"/>
    <property type="gene ID" value="ENSCING00000023286.1"/>
</dbReference>
<comment type="similarity">
    <text evidence="1">Belongs to the cytochrome P450 family.</text>
</comment>
<proteinExistence type="inferred from homology"/>
<keyword evidence="5" id="KW-0408">Iron</keyword>
<dbReference type="GO" id="GO:0020037">
    <property type="term" value="F:heme binding"/>
    <property type="evidence" value="ECO:0007669"/>
    <property type="project" value="InterPro"/>
</dbReference>
<reference evidence="6" key="2">
    <citation type="journal article" date="2008" name="Genome Biol.">
        <title>Improved genome assembly and evidence-based global gene model set for the chordate Ciona intestinalis: new insight into intron and operon populations.</title>
        <authorList>
            <person name="Satou Y."/>
            <person name="Mineta K."/>
            <person name="Ogasawara M."/>
            <person name="Sasakura Y."/>
            <person name="Shoguchi E."/>
            <person name="Ueno K."/>
            <person name="Yamada L."/>
            <person name="Matsumoto J."/>
            <person name="Wasserscheid J."/>
            <person name="Dewar K."/>
            <person name="Wiley G.B."/>
            <person name="Macmil S.L."/>
            <person name="Roe B.A."/>
            <person name="Zeller R.W."/>
            <person name="Hastings K.E."/>
            <person name="Lemaire P."/>
            <person name="Lindquist E."/>
            <person name="Endo T."/>
            <person name="Hotta K."/>
            <person name="Inaba K."/>
        </authorList>
    </citation>
    <scope>NUCLEOTIDE SEQUENCE [LARGE SCALE GENOMIC DNA]</scope>
    <source>
        <strain evidence="6">wild type</strain>
    </source>
</reference>
<dbReference type="PANTHER" id="PTHR24302:SF15">
    <property type="entry name" value="FATTY-ACID PEROXYGENASE"/>
    <property type="match status" value="1"/>
</dbReference>
<sequence>MNLYVYNNPFNRNLRYCERDITINGVTIPKGTSIDIPVYGMGRDEEFWEDPLVFKLESFFDWTLNSVVW</sequence>
<dbReference type="GO" id="GO:0016705">
    <property type="term" value="F:oxidoreductase activity, acting on paired donors, with incorporation or reduction of molecular oxygen"/>
    <property type="evidence" value="ECO:0007669"/>
    <property type="project" value="InterPro"/>
</dbReference>
<evidence type="ECO:0000256" key="4">
    <source>
        <dbReference type="ARBA" id="ARBA00023002"/>
    </source>
</evidence>
<evidence type="ECO:0000256" key="3">
    <source>
        <dbReference type="ARBA" id="ARBA00022723"/>
    </source>
</evidence>
<organism evidence="6 7">
    <name type="scientific">Ciona intestinalis</name>
    <name type="common">Transparent sea squirt</name>
    <name type="synonym">Ascidia intestinalis</name>
    <dbReference type="NCBI Taxonomy" id="7719"/>
    <lineage>
        <taxon>Eukaryota</taxon>
        <taxon>Metazoa</taxon>
        <taxon>Chordata</taxon>
        <taxon>Tunicata</taxon>
        <taxon>Ascidiacea</taxon>
        <taxon>Phlebobranchia</taxon>
        <taxon>Cionidae</taxon>
        <taxon>Ciona</taxon>
    </lineage>
</organism>
<dbReference type="Proteomes" id="UP000008144">
    <property type="component" value="Chromosome 11"/>
</dbReference>
<dbReference type="Pfam" id="PF00067">
    <property type="entry name" value="p450"/>
    <property type="match status" value="1"/>
</dbReference>